<feature type="coiled-coil region" evidence="2">
    <location>
        <begin position="89"/>
        <end position="116"/>
    </location>
</feature>
<comment type="function">
    <text evidence="2">Mediates coordination of peptidoglycan synthesis and outer membrane constriction during cell division.</text>
</comment>
<dbReference type="Gene3D" id="1.20.5.110">
    <property type="match status" value="1"/>
</dbReference>
<evidence type="ECO:0000256" key="3">
    <source>
        <dbReference type="PROSITE-ProRule" id="PRU00339"/>
    </source>
</evidence>
<comment type="subcellular location">
    <subcellularLocation>
        <location evidence="2">Periplasm</location>
    </subcellularLocation>
</comment>
<feature type="region of interest" description="Disordered" evidence="4">
    <location>
        <begin position="160"/>
        <end position="207"/>
    </location>
</feature>
<evidence type="ECO:0000313" key="7">
    <source>
        <dbReference type="EMBL" id="VFJ43069.1"/>
    </source>
</evidence>
<name>A0A450RVC4_9GAMM</name>
<dbReference type="InterPro" id="IPR014162">
    <property type="entry name" value="CpoB_C"/>
</dbReference>
<keyword evidence="1 2" id="KW-0732">Signal</keyword>
<organism evidence="7">
    <name type="scientific">Candidatus Kentrum sp. DK</name>
    <dbReference type="NCBI Taxonomy" id="2126562"/>
    <lineage>
        <taxon>Bacteria</taxon>
        <taxon>Pseudomonadati</taxon>
        <taxon>Pseudomonadota</taxon>
        <taxon>Gammaproteobacteria</taxon>
        <taxon>Candidatus Kentrum</taxon>
    </lineage>
</organism>
<feature type="domain" description="YbgF trimerisation" evidence="6">
    <location>
        <begin position="74"/>
        <end position="137"/>
    </location>
</feature>
<dbReference type="Pfam" id="PF13525">
    <property type="entry name" value="YfiO"/>
    <property type="match status" value="1"/>
</dbReference>
<accession>A0A450RVC4</accession>
<feature type="region of interest" description="Disordered" evidence="4">
    <location>
        <begin position="1"/>
        <end position="33"/>
    </location>
</feature>
<keyword evidence="2" id="KW-0175">Coiled coil</keyword>
<protein>
    <recommendedName>
        <fullName evidence="2">Cell division coordinator CpoB</fullName>
    </recommendedName>
</protein>
<proteinExistence type="inferred from homology"/>
<dbReference type="GO" id="GO:0043093">
    <property type="term" value="P:FtsZ-dependent cytokinesis"/>
    <property type="evidence" value="ECO:0007669"/>
    <property type="project" value="UniProtKB-UniRule"/>
</dbReference>
<dbReference type="EMBL" id="CAADEX010000004">
    <property type="protein sequence ID" value="VFJ43069.1"/>
    <property type="molecule type" value="Genomic_DNA"/>
</dbReference>
<keyword evidence="2" id="KW-0131">Cell cycle</keyword>
<dbReference type="Gene3D" id="1.25.40.10">
    <property type="entry name" value="Tetratricopeptide repeat domain"/>
    <property type="match status" value="1"/>
</dbReference>
<dbReference type="InterPro" id="IPR011990">
    <property type="entry name" value="TPR-like_helical_dom_sf"/>
</dbReference>
<evidence type="ECO:0000256" key="2">
    <source>
        <dbReference type="HAMAP-Rule" id="MF_02066"/>
    </source>
</evidence>
<evidence type="ECO:0000256" key="4">
    <source>
        <dbReference type="SAM" id="MobiDB-lite"/>
    </source>
</evidence>
<reference evidence="7" key="1">
    <citation type="submission" date="2019-02" db="EMBL/GenBank/DDBJ databases">
        <authorList>
            <person name="Gruber-Vodicka R. H."/>
            <person name="Seah K. B. B."/>
        </authorList>
    </citation>
    <scope>NUCLEOTIDE SEQUENCE</scope>
    <source>
        <strain evidence="7">BECK_DK47</strain>
    </source>
</reference>
<dbReference type="GO" id="GO:0030288">
    <property type="term" value="C:outer membrane-bounded periplasmic space"/>
    <property type="evidence" value="ECO:0007669"/>
    <property type="project" value="UniProtKB-UniRule"/>
</dbReference>
<evidence type="ECO:0000256" key="1">
    <source>
        <dbReference type="ARBA" id="ARBA00022729"/>
    </source>
</evidence>
<gene>
    <name evidence="2" type="primary">cpoB</name>
    <name evidence="7" type="ORF">BECKDK2373B_GA0170837_100449</name>
</gene>
<keyword evidence="3" id="KW-0802">TPR repeat</keyword>
<dbReference type="PROSITE" id="PS50005">
    <property type="entry name" value="TPR"/>
    <property type="match status" value="1"/>
</dbReference>
<dbReference type="InterPro" id="IPR039565">
    <property type="entry name" value="BamD-like"/>
</dbReference>
<feature type="compositionally biased region" description="Polar residues" evidence="4">
    <location>
        <begin position="173"/>
        <end position="185"/>
    </location>
</feature>
<comment type="similarity">
    <text evidence="2">Belongs to the CpoB family.</text>
</comment>
<dbReference type="HAMAP" id="MF_02066">
    <property type="entry name" value="CpoB"/>
    <property type="match status" value="1"/>
</dbReference>
<evidence type="ECO:0000259" key="6">
    <source>
        <dbReference type="Pfam" id="PF16331"/>
    </source>
</evidence>
<dbReference type="AlphaFoldDB" id="A0A450RVC4"/>
<dbReference type="GO" id="GO:0070206">
    <property type="term" value="P:protein trimerization"/>
    <property type="evidence" value="ECO:0007669"/>
    <property type="project" value="InterPro"/>
</dbReference>
<dbReference type="SUPFAM" id="SSF48452">
    <property type="entry name" value="TPR-like"/>
    <property type="match status" value="1"/>
</dbReference>
<dbReference type="NCBIfam" id="TIGR02795">
    <property type="entry name" value="tol_pal_ybgF"/>
    <property type="match status" value="1"/>
</dbReference>
<feature type="domain" description="Outer membrane lipoprotein BamD-like" evidence="5">
    <location>
        <begin position="204"/>
        <end position="325"/>
    </location>
</feature>
<dbReference type="InterPro" id="IPR032519">
    <property type="entry name" value="YbgF_tri"/>
</dbReference>
<dbReference type="Pfam" id="PF16331">
    <property type="entry name" value="TolA_bind_tri"/>
    <property type="match status" value="1"/>
</dbReference>
<evidence type="ECO:0000259" key="5">
    <source>
        <dbReference type="Pfam" id="PF13525"/>
    </source>
</evidence>
<feature type="compositionally biased region" description="Basic and acidic residues" evidence="4">
    <location>
        <begin position="12"/>
        <end position="26"/>
    </location>
</feature>
<keyword evidence="2" id="KW-0574">Periplasm</keyword>
<sequence length="332" mass="37306">MKHHPSFLLPHRKNENSDRTDSDKAGNRNHLFTGSEDSERLTRRANVFIRLVAVFVCCALPYGAMAETADSGIQDRLDRMERMLSSKALMGLLGRIDALQGEIRELRGQIEVQNHELSRMGRHYSGMEQRLRRLETAAGLEVAAPAERIDSSELEILHPIDPRTLDRIPGQKASENLGESPSTRPMGSASPAPLTGSSAEDPEEEQQAYQEAFELLKTGAYNKAITALRAFLTRYPDSSRYAQSAQYWLSEAYYVTQQYRPALEEFRKFIGAYPSSPNFTDALLKIGYIQYELGQKTKARKTLTDLIEQYPGTTEAHLARTRLRKIGSGTPP</sequence>
<dbReference type="InterPro" id="IPR019734">
    <property type="entry name" value="TPR_rpt"/>
</dbReference>
<keyword evidence="2" id="KW-0132">Cell division</keyword>
<feature type="repeat" description="TPR" evidence="3">
    <location>
        <begin position="243"/>
        <end position="276"/>
    </location>
</feature>
<dbReference type="InterPro" id="IPR034706">
    <property type="entry name" value="CpoB"/>
</dbReference>